<feature type="compositionally biased region" description="Basic and acidic residues" evidence="1">
    <location>
        <begin position="224"/>
        <end position="235"/>
    </location>
</feature>
<dbReference type="Proteomes" id="UP000192455">
    <property type="component" value="Unassembled WGS sequence"/>
</dbReference>
<dbReference type="OrthoDB" id="7847197at2"/>
<keyword evidence="4" id="KW-1185">Reference proteome</keyword>
<evidence type="ECO:0000256" key="2">
    <source>
        <dbReference type="SAM" id="SignalP"/>
    </source>
</evidence>
<gene>
    <name evidence="3" type="ORF">SAMN05421849_0333</name>
</gene>
<dbReference type="EMBL" id="FTPS01000001">
    <property type="protein sequence ID" value="SIT75474.1"/>
    <property type="molecule type" value="Genomic_DNA"/>
</dbReference>
<dbReference type="AlphaFoldDB" id="A0A1R3WE88"/>
<proteinExistence type="predicted"/>
<sequence length="771" mass="80874">MRRLLLTLALVLLCGPAAALTLTVRSGEHDGFSRLVIPLPPGVDWTLSQQGRGAEIRLTGDDILLGLGQIFERIPRHRIGALSQAGPGAPLRIALGCNCRVEAVMLEDRRLVIDVKDGTSPLPDPPARAVRAHPGGTPALRFGVATAQTQDVPGFPSLFRANTPRPAPSMQPPLPEAGTYPWAGAGGQLPVLLDRGGNRFSSEPARRLRENIDVAVHRGLLEESGTHSRHEDHHAPPAQHAGARADVAPDAAPGLARPGLNVENTIDLQLAEIRKTLRQQDSGTLCIADDRLAVQTWGRDDIDFGAQIGAWQRRLFGEFDLVDPQAQLGLARGYIHFGYGAEAASVLRLSPDLPGNSELLPAMAQIVDGRPLAAANPFAGQHVCGGNAALWALLAAGRREPETNDDAVLRTLGTLPRHLRHLFGPRIARLYADAGAAEQAELSLRLTGPDDGRPVPGAALARAELHRQQGKAPGRELAELARSGRDQAPEALIGVIGDAWAKGTAPPPQTAELAAGYALQHRGSGLGPALQVAHIRALALEGAFAAAFAELARYLPPASGGETAPAIRAGLLDRLAERAGDVEFIELLLANTGPESGPLPLPTVETLARRLLDLGFTAEAQDLLRGNVTGTPPDGIALIEAEIALALIRPHRALAILDRRGGAQAEALRAQALRLIGDHAGAAAHFAGAGQPAEAARSRWLAGGGAGADPAQDDESAGAYAAVARIAHDLGTAPDIQRPATPIAGAEMLLEQSKNAREGIAELFEALSVQD</sequence>
<feature type="chain" id="PRO_5013091243" evidence="2">
    <location>
        <begin position="20"/>
        <end position="771"/>
    </location>
</feature>
<evidence type="ECO:0000313" key="4">
    <source>
        <dbReference type="Proteomes" id="UP000192455"/>
    </source>
</evidence>
<organism evidence="3 4">
    <name type="scientific">Pontibaca methylaminivorans</name>
    <dbReference type="NCBI Taxonomy" id="515897"/>
    <lineage>
        <taxon>Bacteria</taxon>
        <taxon>Pseudomonadati</taxon>
        <taxon>Pseudomonadota</taxon>
        <taxon>Alphaproteobacteria</taxon>
        <taxon>Rhodobacterales</taxon>
        <taxon>Roseobacteraceae</taxon>
        <taxon>Pontibaca</taxon>
    </lineage>
</organism>
<dbReference type="RefSeq" id="WP_076646677.1">
    <property type="nucleotide sequence ID" value="NZ_FTPS01000001.1"/>
</dbReference>
<feature type="signal peptide" evidence="2">
    <location>
        <begin position="1"/>
        <end position="19"/>
    </location>
</feature>
<name>A0A1R3WE88_9RHOB</name>
<evidence type="ECO:0000256" key="1">
    <source>
        <dbReference type="SAM" id="MobiDB-lite"/>
    </source>
</evidence>
<accession>A0A1R3WE88</accession>
<protein>
    <submittedName>
        <fullName evidence="3">Uncharacterized protein</fullName>
    </submittedName>
</protein>
<keyword evidence="2" id="KW-0732">Signal</keyword>
<feature type="region of interest" description="Disordered" evidence="1">
    <location>
        <begin position="224"/>
        <end position="258"/>
    </location>
</feature>
<feature type="compositionally biased region" description="Low complexity" evidence="1">
    <location>
        <begin position="241"/>
        <end position="254"/>
    </location>
</feature>
<dbReference type="STRING" id="515897.SAMN05421849_0333"/>
<evidence type="ECO:0000313" key="3">
    <source>
        <dbReference type="EMBL" id="SIT75474.1"/>
    </source>
</evidence>
<reference evidence="3 4" key="1">
    <citation type="submission" date="2017-01" db="EMBL/GenBank/DDBJ databases">
        <authorList>
            <person name="Mah S.A."/>
            <person name="Swanson W.J."/>
            <person name="Moy G.W."/>
            <person name="Vacquier V.D."/>
        </authorList>
    </citation>
    <scope>NUCLEOTIDE SEQUENCE [LARGE SCALE GENOMIC DNA]</scope>
    <source>
        <strain evidence="3 4">DSM 21219</strain>
    </source>
</reference>